<feature type="region of interest" description="Disordered" evidence="1">
    <location>
        <begin position="99"/>
        <end position="120"/>
    </location>
</feature>
<feature type="region of interest" description="Disordered" evidence="1">
    <location>
        <begin position="1"/>
        <end position="44"/>
    </location>
</feature>
<reference evidence="2" key="1">
    <citation type="submission" date="2022-01" db="EMBL/GenBank/DDBJ databases">
        <authorList>
            <person name="King R."/>
        </authorList>
    </citation>
    <scope>NUCLEOTIDE SEQUENCE</scope>
</reference>
<organism evidence="2 3">
    <name type="scientific">Psylliodes chrysocephalus</name>
    <dbReference type="NCBI Taxonomy" id="3402493"/>
    <lineage>
        <taxon>Eukaryota</taxon>
        <taxon>Metazoa</taxon>
        <taxon>Ecdysozoa</taxon>
        <taxon>Arthropoda</taxon>
        <taxon>Hexapoda</taxon>
        <taxon>Insecta</taxon>
        <taxon>Pterygota</taxon>
        <taxon>Neoptera</taxon>
        <taxon>Endopterygota</taxon>
        <taxon>Coleoptera</taxon>
        <taxon>Polyphaga</taxon>
        <taxon>Cucujiformia</taxon>
        <taxon>Chrysomeloidea</taxon>
        <taxon>Chrysomelidae</taxon>
        <taxon>Galerucinae</taxon>
        <taxon>Alticini</taxon>
        <taxon>Psylliodes</taxon>
    </lineage>
</organism>
<proteinExistence type="predicted"/>
<accession>A0A9P0CVE6</accession>
<evidence type="ECO:0000313" key="3">
    <source>
        <dbReference type="Proteomes" id="UP001153636"/>
    </source>
</evidence>
<name>A0A9P0CVE6_9CUCU</name>
<dbReference type="AlphaFoldDB" id="A0A9P0CVE6"/>
<feature type="compositionally biased region" description="Basic residues" evidence="1">
    <location>
        <begin position="104"/>
        <end position="120"/>
    </location>
</feature>
<protein>
    <submittedName>
        <fullName evidence="2">Uncharacterized protein</fullName>
    </submittedName>
</protein>
<evidence type="ECO:0000313" key="2">
    <source>
        <dbReference type="EMBL" id="CAH1110142.1"/>
    </source>
</evidence>
<evidence type="ECO:0000256" key="1">
    <source>
        <dbReference type="SAM" id="MobiDB-lite"/>
    </source>
</evidence>
<feature type="compositionally biased region" description="Basic and acidic residues" evidence="1">
    <location>
        <begin position="11"/>
        <end position="44"/>
    </location>
</feature>
<sequence length="168" mass="19013">MSVSQINKNSPVKEENNSPVEEEHNSLIKEEHESPVKEEYNSSVKEKVEENVYSPFRDMSSLEKVEVGAISNIKSVRSVSAFINVFIEKIQINMEVDTGASSNRKGKSATPLKKKRNIKKVKKSDKESDCTITNDQLIQKEDFVLVQFPTKSYVAYAGRIQKVVDTDE</sequence>
<gene>
    <name evidence="2" type="ORF">PSYICH_LOCUS10374</name>
</gene>
<dbReference type="EMBL" id="OV651816">
    <property type="protein sequence ID" value="CAH1110142.1"/>
    <property type="molecule type" value="Genomic_DNA"/>
</dbReference>
<dbReference type="Proteomes" id="UP001153636">
    <property type="component" value="Chromosome 4"/>
</dbReference>
<feature type="compositionally biased region" description="Polar residues" evidence="1">
    <location>
        <begin position="1"/>
        <end position="10"/>
    </location>
</feature>
<keyword evidence="3" id="KW-1185">Reference proteome</keyword>